<feature type="transmembrane region" description="Helical" evidence="2">
    <location>
        <begin position="147"/>
        <end position="167"/>
    </location>
</feature>
<keyword evidence="4" id="KW-1185">Reference proteome</keyword>
<accession>A0ABU4VM94</accession>
<feature type="transmembrane region" description="Helical" evidence="2">
    <location>
        <begin position="174"/>
        <end position="194"/>
    </location>
</feature>
<evidence type="ECO:0000256" key="2">
    <source>
        <dbReference type="SAM" id="Phobius"/>
    </source>
</evidence>
<protein>
    <submittedName>
        <fullName evidence="3">Uncharacterized protein</fullName>
    </submittedName>
</protein>
<dbReference type="RefSeq" id="WP_319954945.1">
    <property type="nucleotide sequence ID" value="NZ_JAXAVX010000008.1"/>
</dbReference>
<feature type="transmembrane region" description="Helical" evidence="2">
    <location>
        <begin position="214"/>
        <end position="232"/>
    </location>
</feature>
<reference evidence="3 4" key="1">
    <citation type="submission" date="2023-11" db="EMBL/GenBank/DDBJ databases">
        <authorList>
            <person name="Xu M."/>
            <person name="Jiang T."/>
        </authorList>
    </citation>
    <scope>NUCLEOTIDE SEQUENCE [LARGE SCALE GENOMIC DNA]</scope>
    <source>
        <strain evidence="3 4">SD</strain>
    </source>
</reference>
<comment type="caution">
    <text evidence="3">The sequence shown here is derived from an EMBL/GenBank/DDBJ whole genome shotgun (WGS) entry which is preliminary data.</text>
</comment>
<dbReference type="EMBL" id="JAXAVX010000008">
    <property type="protein sequence ID" value="MDX8152789.1"/>
    <property type="molecule type" value="Genomic_DNA"/>
</dbReference>
<sequence>MLVRPHRGNTVGAAAVVLAAFVVEVELRLDLTTAARLGLTATLALLTGVLAWGSPREAPRLRAYQEVLHALSGLALVAATAHLTLLVAPDAEAAPVVAVAAAAGVPWVSLAVARGSVLSLLVRAVLVAVTLAGAAIAVSAPDAPLDVLRWALLAMALGLVPAILVRLDHRYREAVVLADVLAAVAIALGASFLLPTVAALRDPLGLPAEPGGAAWGWEALLLSLGFVLVGLSSAVREQGPGWLGAIALLVALAVVADGGDGLLGWPALLLGVGLLLLVVGLRPVRHPVRDPDAVTGRPEAEPVPLRRPVLLPPPEDR</sequence>
<organism evidence="3 4">
    <name type="scientific">Patulibacter brassicae</name>
    <dbReference type="NCBI Taxonomy" id="1705717"/>
    <lineage>
        <taxon>Bacteria</taxon>
        <taxon>Bacillati</taxon>
        <taxon>Actinomycetota</taxon>
        <taxon>Thermoleophilia</taxon>
        <taxon>Solirubrobacterales</taxon>
        <taxon>Patulibacteraceae</taxon>
        <taxon>Patulibacter</taxon>
    </lineage>
</organism>
<keyword evidence="2" id="KW-0472">Membrane</keyword>
<feature type="transmembrane region" description="Helical" evidence="2">
    <location>
        <begin position="120"/>
        <end position="141"/>
    </location>
</feature>
<feature type="transmembrane region" description="Helical" evidence="2">
    <location>
        <begin position="239"/>
        <end position="256"/>
    </location>
</feature>
<proteinExistence type="predicted"/>
<feature type="transmembrane region" description="Helical" evidence="2">
    <location>
        <begin position="93"/>
        <end position="113"/>
    </location>
</feature>
<gene>
    <name evidence="3" type="ORF">SK069_14405</name>
</gene>
<evidence type="ECO:0000256" key="1">
    <source>
        <dbReference type="SAM" id="MobiDB-lite"/>
    </source>
</evidence>
<keyword evidence="2" id="KW-0812">Transmembrane</keyword>
<evidence type="ECO:0000313" key="3">
    <source>
        <dbReference type="EMBL" id="MDX8152789.1"/>
    </source>
</evidence>
<feature type="transmembrane region" description="Helical" evidence="2">
    <location>
        <begin position="67"/>
        <end position="87"/>
    </location>
</feature>
<feature type="transmembrane region" description="Helical" evidence="2">
    <location>
        <begin position="35"/>
        <end position="55"/>
    </location>
</feature>
<name>A0ABU4VM94_9ACTN</name>
<keyword evidence="2" id="KW-1133">Transmembrane helix</keyword>
<dbReference type="Proteomes" id="UP001277761">
    <property type="component" value="Unassembled WGS sequence"/>
</dbReference>
<feature type="region of interest" description="Disordered" evidence="1">
    <location>
        <begin position="290"/>
        <end position="317"/>
    </location>
</feature>
<evidence type="ECO:0000313" key="4">
    <source>
        <dbReference type="Proteomes" id="UP001277761"/>
    </source>
</evidence>
<feature type="transmembrane region" description="Helical" evidence="2">
    <location>
        <begin position="262"/>
        <end position="281"/>
    </location>
</feature>